<accession>A0A0S4MQ89</accession>
<name>A0A0S4MQ89_ECHMU</name>
<protein>
    <submittedName>
        <fullName evidence="2">Mitochondrion biogenesis protein (Mdm31)</fullName>
    </submittedName>
</protein>
<evidence type="ECO:0000256" key="1">
    <source>
        <dbReference type="SAM" id="MobiDB-lite"/>
    </source>
</evidence>
<keyword evidence="3" id="KW-1185">Reference proteome</keyword>
<dbReference type="EMBL" id="LN902849">
    <property type="protein sequence ID" value="CUT99831.1"/>
    <property type="molecule type" value="Genomic_DNA"/>
</dbReference>
<feature type="compositionally biased region" description="Basic residues" evidence="1">
    <location>
        <begin position="70"/>
        <end position="84"/>
    </location>
</feature>
<feature type="compositionally biased region" description="Pro residues" evidence="1">
    <location>
        <begin position="86"/>
        <end position="101"/>
    </location>
</feature>
<organism evidence="2 3">
    <name type="scientific">Echinococcus multilocularis</name>
    <name type="common">Fox tapeworm</name>
    <dbReference type="NCBI Taxonomy" id="6211"/>
    <lineage>
        <taxon>Eukaryota</taxon>
        <taxon>Metazoa</taxon>
        <taxon>Spiralia</taxon>
        <taxon>Lophotrochozoa</taxon>
        <taxon>Platyhelminthes</taxon>
        <taxon>Cestoda</taxon>
        <taxon>Eucestoda</taxon>
        <taxon>Cyclophyllidea</taxon>
        <taxon>Taeniidae</taxon>
        <taxon>Echinococcus</taxon>
    </lineage>
</organism>
<sequence>MNGVGAQARVEERGKEVGCDPPIHSFARHRHIYSGQLHRLPNSPLPPSSERTKSTEITQPSTEPTLLPSHRNRHNHPHTHHHIPSPHLPYTPTPRLPPIPILAPSKWRHNDTERAKKHGRETESGKNAGLTKPRLSVNGQQQGRGNADPHWGRVISGTMQCSGVEWSGVE</sequence>
<dbReference type="Proteomes" id="UP000017246">
    <property type="component" value="Unassembled WGS sequence"/>
</dbReference>
<feature type="compositionally biased region" description="Basic and acidic residues" evidence="1">
    <location>
        <begin position="9"/>
        <end position="18"/>
    </location>
</feature>
<evidence type="ECO:0000313" key="2">
    <source>
        <dbReference type="EMBL" id="CUT99831.1"/>
    </source>
</evidence>
<reference evidence="2" key="2">
    <citation type="submission" date="2015-11" db="EMBL/GenBank/DDBJ databases">
        <authorList>
            <person name="Zhang Y."/>
            <person name="Guo Z."/>
        </authorList>
    </citation>
    <scope>NUCLEOTIDE SEQUENCE</scope>
</reference>
<feature type="compositionally biased region" description="Basic and acidic residues" evidence="1">
    <location>
        <begin position="108"/>
        <end position="124"/>
    </location>
</feature>
<proteinExistence type="predicted"/>
<evidence type="ECO:0000313" key="3">
    <source>
        <dbReference type="Proteomes" id="UP000017246"/>
    </source>
</evidence>
<dbReference type="AlphaFoldDB" id="A0A0S4MQ89"/>
<feature type="compositionally biased region" description="Polar residues" evidence="1">
    <location>
        <begin position="55"/>
        <end position="64"/>
    </location>
</feature>
<reference evidence="2" key="1">
    <citation type="journal article" date="2013" name="Nature">
        <title>The genomes of four tapeworm species reveal adaptations to parasitism.</title>
        <authorList>
            <person name="Tsai I.J."/>
            <person name="Zarowiecki M."/>
            <person name="Holroyd N."/>
            <person name="Garciarrubio A."/>
            <person name="Sanchez-Flores A."/>
            <person name="Brooks K.L."/>
            <person name="Tracey A."/>
            <person name="Bobes R.J."/>
            <person name="Fragoso G."/>
            <person name="Sciutto E."/>
            <person name="Aslett M."/>
            <person name="Beasley H."/>
            <person name="Bennett H.M."/>
            <person name="Cai J."/>
            <person name="Camicia F."/>
            <person name="Clark R."/>
            <person name="Cucher M."/>
            <person name="De Silva N."/>
            <person name="Day T.A."/>
            <person name="Deplazes P."/>
            <person name="Estrada K."/>
            <person name="Fernandez C."/>
            <person name="Holland P.W."/>
            <person name="Hou J."/>
            <person name="Hu S."/>
            <person name="Huckvale T."/>
            <person name="Hung S.S."/>
            <person name="Kamenetzky L."/>
            <person name="Keane J.A."/>
            <person name="Kiss F."/>
            <person name="Koziol U."/>
            <person name="Lambert O."/>
            <person name="Liu K."/>
            <person name="Luo X."/>
            <person name="Luo Y."/>
            <person name="Macchiaroli N."/>
            <person name="Nichol S."/>
            <person name="Paps J."/>
            <person name="Parkinson J."/>
            <person name="Pouchkina-Stantcheva N."/>
            <person name="Riddiford N."/>
            <person name="Rosenzvit M."/>
            <person name="Salinas G."/>
            <person name="Wasmuth J.D."/>
            <person name="Zamanian M."/>
            <person name="Zheng Y."/>
            <person name="Cai X."/>
            <person name="Soberon X."/>
            <person name="Olson P.D."/>
            <person name="Laclette J.P."/>
            <person name="Brehm K."/>
            <person name="Berriman M."/>
            <person name="Garciarrubio A."/>
            <person name="Bobes R.J."/>
            <person name="Fragoso G."/>
            <person name="Sanchez-Flores A."/>
            <person name="Estrada K."/>
            <person name="Cevallos M.A."/>
            <person name="Morett E."/>
            <person name="Gonzalez V."/>
            <person name="Portillo T."/>
            <person name="Ochoa-Leyva A."/>
            <person name="Jose M.V."/>
            <person name="Sciutto E."/>
            <person name="Landa A."/>
            <person name="Jimenez L."/>
            <person name="Valdes V."/>
            <person name="Carrero J.C."/>
            <person name="Larralde C."/>
            <person name="Morales-Montor J."/>
            <person name="Limon-Lason J."/>
            <person name="Soberon X."/>
            <person name="Laclette J.P."/>
        </authorList>
    </citation>
    <scope>NUCLEOTIDE SEQUENCE [LARGE SCALE GENOMIC DNA]</scope>
</reference>
<feature type="region of interest" description="Disordered" evidence="1">
    <location>
        <begin position="1"/>
        <end position="154"/>
    </location>
</feature>